<name>A0A3M2LRP8_9ACTN</name>
<dbReference type="Pfam" id="PF13469">
    <property type="entry name" value="Sulfotransfer_3"/>
    <property type="match status" value="1"/>
</dbReference>
<sequence>MRTTVGTVEDLHASATRATGLTDFGEDDYTDGLEALLASYREDERLTPLGSKTQRAFLRGALTARLFAEEAWKRHPGHAEVAVERPIFVTGLPRTGTTALHRLLTADPAHQGLELWLTEVPRPRPPRASWADDPVFQAVQGAYERHHVEHPEFMGVHYMSADMVEECWQLLRQSMRSISFECLAHLPSYSAWLAGQDWTPAYRRHRRLLQLIGLNDPGRRWVLKNPSHLFALDALFAVYPDALVVQTHRDPRTAMASMCSLAAHATDGWSELFRGEVIGRDQLDLWGRGLDAFQAERARHDPGRFFDVRYEDFVRDPLGTAEAIYTHFGLPLTGGARDAMKRLHAESSEGRGRPSHRYTLADFGLTPSQVDARFG</sequence>
<dbReference type="RefSeq" id="WP_122197374.1">
    <property type="nucleotide sequence ID" value="NZ_JBHSKC010000021.1"/>
</dbReference>
<proteinExistence type="predicted"/>
<gene>
    <name evidence="1" type="ORF">EBO15_27615</name>
</gene>
<dbReference type="InterPro" id="IPR052736">
    <property type="entry name" value="Stf3_sulfotransferase"/>
</dbReference>
<dbReference type="OrthoDB" id="9777890at2"/>
<keyword evidence="1" id="KW-0808">Transferase</keyword>
<dbReference type="SUPFAM" id="SSF52540">
    <property type="entry name" value="P-loop containing nucleoside triphosphate hydrolases"/>
    <property type="match status" value="1"/>
</dbReference>
<dbReference type="GO" id="GO:0016740">
    <property type="term" value="F:transferase activity"/>
    <property type="evidence" value="ECO:0007669"/>
    <property type="project" value="UniProtKB-KW"/>
</dbReference>
<dbReference type="EMBL" id="RFFG01000058">
    <property type="protein sequence ID" value="RMI40131.1"/>
    <property type="molecule type" value="Genomic_DNA"/>
</dbReference>
<comment type="caution">
    <text evidence="1">The sequence shown here is derived from an EMBL/GenBank/DDBJ whole genome shotgun (WGS) entry which is preliminary data.</text>
</comment>
<organism evidence="1 2">
    <name type="scientific">Actinomadura harenae</name>
    <dbReference type="NCBI Taxonomy" id="2483351"/>
    <lineage>
        <taxon>Bacteria</taxon>
        <taxon>Bacillati</taxon>
        <taxon>Actinomycetota</taxon>
        <taxon>Actinomycetes</taxon>
        <taxon>Streptosporangiales</taxon>
        <taxon>Thermomonosporaceae</taxon>
        <taxon>Actinomadura</taxon>
    </lineage>
</organism>
<accession>A0A3M2LRP8</accession>
<dbReference type="Gene3D" id="3.40.50.300">
    <property type="entry name" value="P-loop containing nucleotide triphosphate hydrolases"/>
    <property type="match status" value="1"/>
</dbReference>
<dbReference type="Proteomes" id="UP000282674">
    <property type="component" value="Unassembled WGS sequence"/>
</dbReference>
<dbReference type="InterPro" id="IPR027417">
    <property type="entry name" value="P-loop_NTPase"/>
</dbReference>
<evidence type="ECO:0000313" key="1">
    <source>
        <dbReference type="EMBL" id="RMI40131.1"/>
    </source>
</evidence>
<dbReference type="PANTHER" id="PTHR36451">
    <property type="entry name" value="PAPS-DEPENDENT SULFOTRANSFERASE STF3"/>
    <property type="match status" value="1"/>
</dbReference>
<dbReference type="AlphaFoldDB" id="A0A3M2LRP8"/>
<dbReference type="PANTHER" id="PTHR36451:SF1">
    <property type="entry name" value="OMEGA-HYDROXY-BETA-DIHYDROMENAQUINONE-9 SULFOTRANSFERASE STF3"/>
    <property type="match status" value="1"/>
</dbReference>
<evidence type="ECO:0000313" key="2">
    <source>
        <dbReference type="Proteomes" id="UP000282674"/>
    </source>
</evidence>
<protein>
    <submittedName>
        <fullName evidence="1">Sulfotransferase</fullName>
    </submittedName>
</protein>
<reference evidence="1 2" key="1">
    <citation type="submission" date="2018-10" db="EMBL/GenBank/DDBJ databases">
        <title>Isolation from soil.</title>
        <authorList>
            <person name="Hu J."/>
        </authorList>
    </citation>
    <scope>NUCLEOTIDE SEQUENCE [LARGE SCALE GENOMIC DNA]</scope>
    <source>
        <strain evidence="1 2">NEAU-Ht49</strain>
    </source>
</reference>
<keyword evidence="2" id="KW-1185">Reference proteome</keyword>